<dbReference type="Proteomes" id="UP000324800">
    <property type="component" value="Unassembled WGS sequence"/>
</dbReference>
<protein>
    <submittedName>
        <fullName evidence="1">Uncharacterized protein</fullName>
    </submittedName>
</protein>
<comment type="caution">
    <text evidence="1">The sequence shown here is derived from an EMBL/GenBank/DDBJ whole genome shotgun (WGS) entry which is preliminary data.</text>
</comment>
<dbReference type="EMBL" id="SNRW01027709">
    <property type="protein sequence ID" value="KAA6359912.1"/>
    <property type="molecule type" value="Genomic_DNA"/>
</dbReference>
<proteinExistence type="predicted"/>
<gene>
    <name evidence="1" type="ORF">EZS28_044561</name>
</gene>
<name>A0A5J4TPS0_9EUKA</name>
<dbReference type="AlphaFoldDB" id="A0A5J4TPS0"/>
<sequence length="76" mass="8771">MHRRRPHHRVIKDGCCVEAWLACELALSTISTASARVDSYFSFLTLFTYGTTVSRAHTSIRFEFIMHEVDVITYAF</sequence>
<evidence type="ECO:0000313" key="2">
    <source>
        <dbReference type="Proteomes" id="UP000324800"/>
    </source>
</evidence>
<reference evidence="1 2" key="1">
    <citation type="submission" date="2019-03" db="EMBL/GenBank/DDBJ databases">
        <title>Single cell metagenomics reveals metabolic interactions within the superorganism composed of flagellate Streblomastix strix and complex community of Bacteroidetes bacteria on its surface.</title>
        <authorList>
            <person name="Treitli S.C."/>
            <person name="Kolisko M."/>
            <person name="Husnik F."/>
            <person name="Keeling P."/>
            <person name="Hampl V."/>
        </authorList>
    </citation>
    <scope>NUCLEOTIDE SEQUENCE [LARGE SCALE GENOMIC DNA]</scope>
    <source>
        <strain evidence="1">ST1C</strain>
    </source>
</reference>
<accession>A0A5J4TPS0</accession>
<evidence type="ECO:0000313" key="1">
    <source>
        <dbReference type="EMBL" id="KAA6359912.1"/>
    </source>
</evidence>
<organism evidence="1 2">
    <name type="scientific">Streblomastix strix</name>
    <dbReference type="NCBI Taxonomy" id="222440"/>
    <lineage>
        <taxon>Eukaryota</taxon>
        <taxon>Metamonada</taxon>
        <taxon>Preaxostyla</taxon>
        <taxon>Oxymonadida</taxon>
        <taxon>Streblomastigidae</taxon>
        <taxon>Streblomastix</taxon>
    </lineage>
</organism>